<evidence type="ECO:0000313" key="9">
    <source>
        <dbReference type="Proteomes" id="UP000199239"/>
    </source>
</evidence>
<dbReference type="OrthoDB" id="9787471at2"/>
<dbReference type="STRING" id="394264.SAMN04488040_1924"/>
<keyword evidence="4 6" id="KW-0808">Transferase</keyword>
<dbReference type="GO" id="GO:0043819">
    <property type="term" value="F:precorrin-6A synthase (deacetylating) activity"/>
    <property type="evidence" value="ECO:0007669"/>
    <property type="project" value="UniProtKB-EC"/>
</dbReference>
<dbReference type="GO" id="GO:0009236">
    <property type="term" value="P:cobalamin biosynthetic process"/>
    <property type="evidence" value="ECO:0007669"/>
    <property type="project" value="UniProtKB-KW"/>
</dbReference>
<dbReference type="RefSeq" id="WP_093916159.1">
    <property type="nucleotide sequence ID" value="NZ_FPAJ01000003.1"/>
</dbReference>
<dbReference type="Gene3D" id="3.30.950.10">
    <property type="entry name" value="Methyltransferase, Cobalt-precorrin-4 Transmethylase, Domain 2"/>
    <property type="match status" value="1"/>
</dbReference>
<dbReference type="EMBL" id="FPAJ01000003">
    <property type="protein sequence ID" value="SFS81725.1"/>
    <property type="molecule type" value="Genomic_DNA"/>
</dbReference>
<evidence type="ECO:0000256" key="4">
    <source>
        <dbReference type="ARBA" id="ARBA00022679"/>
    </source>
</evidence>
<dbReference type="InterPro" id="IPR012797">
    <property type="entry name" value="CobF"/>
</dbReference>
<comment type="pathway">
    <text evidence="1">Cofactor biosynthesis; adenosylcobalamin biosynthesis.</text>
</comment>
<dbReference type="CDD" id="cd11643">
    <property type="entry name" value="Precorrin-6A-synthase"/>
    <property type="match status" value="1"/>
</dbReference>
<proteinExistence type="predicted"/>
<dbReference type="InterPro" id="IPR035996">
    <property type="entry name" value="4pyrrol_Methylase_sf"/>
</dbReference>
<dbReference type="SUPFAM" id="SSF53790">
    <property type="entry name" value="Tetrapyrrole methylase"/>
    <property type="match status" value="1"/>
</dbReference>
<reference evidence="9" key="1">
    <citation type="submission" date="2016-10" db="EMBL/GenBank/DDBJ databases">
        <authorList>
            <person name="Varghese N."/>
            <person name="Submissions S."/>
        </authorList>
    </citation>
    <scope>NUCLEOTIDE SEQUENCE [LARGE SCALE GENOMIC DNA]</scope>
    <source>
        <strain evidence="9">DSM 23422</strain>
    </source>
</reference>
<keyword evidence="9" id="KW-1185">Reference proteome</keyword>
<evidence type="ECO:0000313" key="8">
    <source>
        <dbReference type="EMBL" id="SFS81725.1"/>
    </source>
</evidence>
<dbReference type="PANTHER" id="PTHR43467:SF1">
    <property type="entry name" value="PRECORRIN-6A SYNTHASE [DEACETYLATING]"/>
    <property type="match status" value="1"/>
</dbReference>
<comment type="function">
    <text evidence="6">Catalyzes the methylation of C-1 in precorrin-5 and the subsequent extrusion of acetic acid from the resulting intermediate to form cobalt-precorrin-6A.</text>
</comment>
<evidence type="ECO:0000256" key="2">
    <source>
        <dbReference type="ARBA" id="ARBA00022573"/>
    </source>
</evidence>
<dbReference type="Proteomes" id="UP000199239">
    <property type="component" value="Unassembled WGS sequence"/>
</dbReference>
<comment type="catalytic activity">
    <reaction evidence="6">
        <text>precorrin-5 + S-adenosyl-L-methionine + H2O = precorrin-6A + acetate + S-adenosyl-L-homocysteine + 2 H(+)</text>
        <dbReference type="Rhea" id="RHEA:18261"/>
        <dbReference type="ChEBI" id="CHEBI:15377"/>
        <dbReference type="ChEBI" id="CHEBI:15378"/>
        <dbReference type="ChEBI" id="CHEBI:30089"/>
        <dbReference type="ChEBI" id="CHEBI:57856"/>
        <dbReference type="ChEBI" id="CHEBI:59789"/>
        <dbReference type="ChEBI" id="CHEBI:77871"/>
        <dbReference type="ChEBI" id="CHEBI:77872"/>
        <dbReference type="EC" id="2.1.1.152"/>
    </reaction>
</comment>
<dbReference type="AlphaFoldDB" id="A0A1I6SXN2"/>
<dbReference type="EC" id="2.1.1.152" evidence="6"/>
<sequence>MSAAPAHIIEDLWLIGIGTGSPAHVTGEGMQALRDAAVILVPDKGDDKGDLLALRHAILTQSGTAAQVIRFEYPVRDPALPYQDRVAQWHDEIARRWQAAMAEADRAGPVALLVWGDPSLYDSTLRIAGRLAPSPRLRVVPGITAIQALTAAHALPLNTVNGPVTITTGRRLRDHGWPQGAETVVVMLDGECAFRDLPADTLIWWGAFLGMPEQILVHGSVGDVADRIVQTRADARTQHGWIMDTYLLRKGADGSGE</sequence>
<keyword evidence="5 6" id="KW-0949">S-adenosyl-L-methionine</keyword>
<accession>A0A1I6SXN2</accession>
<keyword evidence="3 6" id="KW-0489">Methyltransferase</keyword>
<evidence type="ECO:0000256" key="1">
    <source>
        <dbReference type="ARBA" id="ARBA00004953"/>
    </source>
</evidence>
<evidence type="ECO:0000256" key="3">
    <source>
        <dbReference type="ARBA" id="ARBA00022603"/>
    </source>
</evidence>
<dbReference type="PIRSF" id="PIRSF036525">
    <property type="entry name" value="CobF"/>
    <property type="match status" value="1"/>
</dbReference>
<dbReference type="InterPro" id="IPR014777">
    <property type="entry name" value="4pyrrole_Mease_sub1"/>
</dbReference>
<organism evidence="8 9">
    <name type="scientific">Sulfitobacter marinus</name>
    <dbReference type="NCBI Taxonomy" id="394264"/>
    <lineage>
        <taxon>Bacteria</taxon>
        <taxon>Pseudomonadati</taxon>
        <taxon>Pseudomonadota</taxon>
        <taxon>Alphaproteobacteria</taxon>
        <taxon>Rhodobacterales</taxon>
        <taxon>Roseobacteraceae</taxon>
        <taxon>Sulfitobacter</taxon>
    </lineage>
</organism>
<name>A0A1I6SXN2_9RHOB</name>
<feature type="domain" description="Tetrapyrrole methylase" evidence="7">
    <location>
        <begin position="12"/>
        <end position="224"/>
    </location>
</feature>
<evidence type="ECO:0000259" key="7">
    <source>
        <dbReference type="Pfam" id="PF00590"/>
    </source>
</evidence>
<dbReference type="NCBIfam" id="TIGR02434">
    <property type="entry name" value="CobF"/>
    <property type="match status" value="1"/>
</dbReference>
<dbReference type="PANTHER" id="PTHR43467">
    <property type="entry name" value="COBALT-PRECORRIN-2 C(20)-METHYLTRANSFERASE"/>
    <property type="match status" value="1"/>
</dbReference>
<keyword evidence="2" id="KW-0169">Cobalamin biosynthesis</keyword>
<protein>
    <recommendedName>
        <fullName evidence="6">Precorrin-6A synthase [deacetylating]</fullName>
        <ecNumber evidence="6">2.1.1.152</ecNumber>
    </recommendedName>
</protein>
<dbReference type="InterPro" id="IPR000878">
    <property type="entry name" value="4pyrrol_Mease"/>
</dbReference>
<dbReference type="InterPro" id="IPR014776">
    <property type="entry name" value="4pyrrole_Mease_sub2"/>
</dbReference>
<dbReference type="GO" id="GO:0032259">
    <property type="term" value="P:methylation"/>
    <property type="evidence" value="ECO:0007669"/>
    <property type="project" value="UniProtKB-KW"/>
</dbReference>
<evidence type="ECO:0000256" key="6">
    <source>
        <dbReference type="PIRNR" id="PIRNR036525"/>
    </source>
</evidence>
<dbReference type="Pfam" id="PF00590">
    <property type="entry name" value="TP_methylase"/>
    <property type="match status" value="1"/>
</dbReference>
<dbReference type="Gene3D" id="3.40.1010.10">
    <property type="entry name" value="Cobalt-precorrin-4 Transmethylase, Domain 1"/>
    <property type="match status" value="1"/>
</dbReference>
<evidence type="ECO:0000256" key="5">
    <source>
        <dbReference type="ARBA" id="ARBA00022691"/>
    </source>
</evidence>
<gene>
    <name evidence="8" type="ORF">SAMN04488040_1924</name>
</gene>